<dbReference type="PANTHER" id="PTHR47592:SF31">
    <property type="entry name" value="ZINC FINGER, CCHC-TYPE-RELATED"/>
    <property type="match status" value="1"/>
</dbReference>
<dbReference type="EMBL" id="PGOL01000373">
    <property type="protein sequence ID" value="PKI71447.1"/>
    <property type="molecule type" value="Genomic_DNA"/>
</dbReference>
<comment type="caution">
    <text evidence="1">The sequence shown here is derived from an EMBL/GenBank/DDBJ whole genome shotgun (WGS) entry which is preliminary data.</text>
</comment>
<keyword evidence="2" id="KW-1185">Reference proteome</keyword>
<evidence type="ECO:0000313" key="1">
    <source>
        <dbReference type="EMBL" id="PKI71447.1"/>
    </source>
</evidence>
<accession>A0A2I0KSJ2</accession>
<organism evidence="1 2">
    <name type="scientific">Punica granatum</name>
    <name type="common">Pomegranate</name>
    <dbReference type="NCBI Taxonomy" id="22663"/>
    <lineage>
        <taxon>Eukaryota</taxon>
        <taxon>Viridiplantae</taxon>
        <taxon>Streptophyta</taxon>
        <taxon>Embryophyta</taxon>
        <taxon>Tracheophyta</taxon>
        <taxon>Spermatophyta</taxon>
        <taxon>Magnoliopsida</taxon>
        <taxon>eudicotyledons</taxon>
        <taxon>Gunneridae</taxon>
        <taxon>Pentapetalae</taxon>
        <taxon>rosids</taxon>
        <taxon>malvids</taxon>
        <taxon>Myrtales</taxon>
        <taxon>Lythraceae</taxon>
        <taxon>Punica</taxon>
    </lineage>
</organism>
<name>A0A2I0KSJ2_PUNGR</name>
<dbReference type="Proteomes" id="UP000233551">
    <property type="component" value="Unassembled WGS sequence"/>
</dbReference>
<dbReference type="PANTHER" id="PTHR47592">
    <property type="entry name" value="PBF68 PROTEIN"/>
    <property type="match status" value="1"/>
</dbReference>
<proteinExistence type="predicted"/>
<reference evidence="1 2" key="1">
    <citation type="submission" date="2017-11" db="EMBL/GenBank/DDBJ databases">
        <title>De-novo sequencing of pomegranate (Punica granatum L.) genome.</title>
        <authorList>
            <person name="Akparov Z."/>
            <person name="Amiraslanov A."/>
            <person name="Hajiyeva S."/>
            <person name="Abbasov M."/>
            <person name="Kaur K."/>
            <person name="Hamwieh A."/>
            <person name="Solovyev V."/>
            <person name="Salamov A."/>
            <person name="Braich B."/>
            <person name="Kosarev P."/>
            <person name="Mahmoud A."/>
            <person name="Hajiyev E."/>
            <person name="Babayeva S."/>
            <person name="Izzatullayeva V."/>
            <person name="Mammadov A."/>
            <person name="Mammadov A."/>
            <person name="Sharifova S."/>
            <person name="Ojaghi J."/>
            <person name="Eynullazada K."/>
            <person name="Bayramov B."/>
            <person name="Abdulazimova A."/>
            <person name="Shahmuradov I."/>
        </authorList>
    </citation>
    <scope>NUCLEOTIDE SEQUENCE [LARGE SCALE GENOMIC DNA]</scope>
    <source>
        <strain evidence="2">cv. AG2017</strain>
        <tissue evidence="1">Leaf</tissue>
    </source>
</reference>
<evidence type="ECO:0000313" key="2">
    <source>
        <dbReference type="Proteomes" id="UP000233551"/>
    </source>
</evidence>
<sequence length="175" mass="20256">MATEATTAYKVMNQEFVKLDRFDGTNFNRWKDKMLFLLTVLNVAYVLDLNLQPLEDPALDATPEEIAKVAELKKKREEDKFTCRGHILNTLFDLPYDLYMSMQSPMEIWKALEEKYNTKRQGGIESLEIGMITELNIAMTDKSYNWWLDSGATVMCVTTGNNSSAMNQWQTVRYL</sequence>
<dbReference type="AlphaFoldDB" id="A0A2I0KSJ2"/>
<gene>
    <name evidence="1" type="ORF">CRG98_008120</name>
</gene>
<protein>
    <recommendedName>
        <fullName evidence="3">Retrotransposon Copia-like N-terminal domain-containing protein</fullName>
    </recommendedName>
</protein>
<evidence type="ECO:0008006" key="3">
    <source>
        <dbReference type="Google" id="ProtNLM"/>
    </source>
</evidence>